<name>A0A5N0VDL4_9PSEU</name>
<comment type="similarity">
    <text evidence="1">Belongs to the short-chain dehydrogenases/reductases (SDR) family.</text>
</comment>
<evidence type="ECO:0000256" key="3">
    <source>
        <dbReference type="ARBA" id="ARBA00023002"/>
    </source>
</evidence>
<organism evidence="5 6">
    <name type="scientific">Amycolatopsis acidicola</name>
    <dbReference type="NCBI Taxonomy" id="2596893"/>
    <lineage>
        <taxon>Bacteria</taxon>
        <taxon>Bacillati</taxon>
        <taxon>Actinomycetota</taxon>
        <taxon>Actinomycetes</taxon>
        <taxon>Pseudonocardiales</taxon>
        <taxon>Pseudonocardiaceae</taxon>
        <taxon>Amycolatopsis</taxon>
    </lineage>
</organism>
<dbReference type="PANTHER" id="PTHR43618">
    <property type="entry name" value="7-ALPHA-HYDROXYSTEROID DEHYDROGENASE"/>
    <property type="match status" value="1"/>
</dbReference>
<comment type="caution">
    <text evidence="5">The sequence shown here is derived from an EMBL/GenBank/DDBJ whole genome shotgun (WGS) entry which is preliminary data.</text>
</comment>
<dbReference type="SMART" id="SM00822">
    <property type="entry name" value="PKS_KR"/>
    <property type="match status" value="1"/>
</dbReference>
<gene>
    <name evidence="5" type="ORF">FPZ12_009675</name>
</gene>
<dbReference type="RefSeq" id="WP_144750778.1">
    <property type="nucleotide sequence ID" value="NZ_VMNW02000010.1"/>
</dbReference>
<sequence>MAANGSYIEELFGVQGKRVVVTGGVRGIGRAIAQGFVDGGADVIVTSRGAEDCVKAEAELGKTGRCRALRANLSTVEGCRTFAAEIGSLLPALDVLVNNAGAQHEQPLPEFTEEGWDQVHDVNVKAPFFLVQALLPLLEAAGSAEAPARVITVGSVNALRAAKRDVYAYSSSKAAVHHLSTHLAARLAPDITVNVLAPGMFVTGIRREGKDYPRDPSVLAEVPLGRFVGPSDVAGAALYLASAAGSGLTGVMLPVDCGLATTR</sequence>
<proteinExistence type="inferred from homology"/>
<dbReference type="InterPro" id="IPR020904">
    <property type="entry name" value="Sc_DH/Rdtase_CS"/>
</dbReference>
<evidence type="ECO:0000256" key="2">
    <source>
        <dbReference type="ARBA" id="ARBA00022857"/>
    </source>
</evidence>
<keyword evidence="2" id="KW-0521">NADP</keyword>
<protein>
    <submittedName>
        <fullName evidence="5">SDR family oxidoreductase</fullName>
    </submittedName>
</protein>
<feature type="domain" description="Ketoreductase" evidence="4">
    <location>
        <begin position="17"/>
        <end position="201"/>
    </location>
</feature>
<evidence type="ECO:0000313" key="5">
    <source>
        <dbReference type="EMBL" id="KAA9163260.1"/>
    </source>
</evidence>
<keyword evidence="3" id="KW-0560">Oxidoreductase</keyword>
<accession>A0A5N0VDL4</accession>
<reference evidence="5" key="1">
    <citation type="submission" date="2019-09" db="EMBL/GenBank/DDBJ databases">
        <authorList>
            <person name="Teo W.F.A."/>
            <person name="Duangmal K."/>
        </authorList>
    </citation>
    <scope>NUCLEOTIDE SEQUENCE [LARGE SCALE GENOMIC DNA]</scope>
    <source>
        <strain evidence="5">K81G1</strain>
    </source>
</reference>
<dbReference type="InterPro" id="IPR002347">
    <property type="entry name" value="SDR_fam"/>
</dbReference>
<dbReference type="SUPFAM" id="SSF51735">
    <property type="entry name" value="NAD(P)-binding Rossmann-fold domains"/>
    <property type="match status" value="1"/>
</dbReference>
<dbReference type="Pfam" id="PF13561">
    <property type="entry name" value="adh_short_C2"/>
    <property type="match status" value="1"/>
</dbReference>
<dbReference type="InterPro" id="IPR036291">
    <property type="entry name" value="NAD(P)-bd_dom_sf"/>
</dbReference>
<dbReference type="Proteomes" id="UP000319769">
    <property type="component" value="Unassembled WGS sequence"/>
</dbReference>
<dbReference type="GO" id="GO:0016491">
    <property type="term" value="F:oxidoreductase activity"/>
    <property type="evidence" value="ECO:0007669"/>
    <property type="project" value="UniProtKB-KW"/>
</dbReference>
<evidence type="ECO:0000259" key="4">
    <source>
        <dbReference type="SMART" id="SM00822"/>
    </source>
</evidence>
<dbReference type="PANTHER" id="PTHR43618:SF8">
    <property type="entry name" value="7ALPHA-HYDROXYSTEROID DEHYDROGENASE"/>
    <property type="match status" value="1"/>
</dbReference>
<evidence type="ECO:0000256" key="1">
    <source>
        <dbReference type="ARBA" id="ARBA00006484"/>
    </source>
</evidence>
<dbReference type="PROSITE" id="PS00061">
    <property type="entry name" value="ADH_SHORT"/>
    <property type="match status" value="1"/>
</dbReference>
<dbReference type="PRINTS" id="PR00081">
    <property type="entry name" value="GDHRDH"/>
</dbReference>
<dbReference type="OrthoDB" id="286404at2"/>
<dbReference type="InterPro" id="IPR057326">
    <property type="entry name" value="KR_dom"/>
</dbReference>
<dbReference type="Gene3D" id="3.40.50.720">
    <property type="entry name" value="NAD(P)-binding Rossmann-like Domain"/>
    <property type="match status" value="1"/>
</dbReference>
<evidence type="ECO:0000313" key="6">
    <source>
        <dbReference type="Proteomes" id="UP000319769"/>
    </source>
</evidence>
<dbReference type="PRINTS" id="PR00080">
    <property type="entry name" value="SDRFAMILY"/>
</dbReference>
<dbReference type="AlphaFoldDB" id="A0A5N0VDL4"/>
<dbReference type="EMBL" id="VMNW02000010">
    <property type="protein sequence ID" value="KAA9163260.1"/>
    <property type="molecule type" value="Genomic_DNA"/>
</dbReference>
<dbReference type="FunFam" id="3.40.50.720:FF:000084">
    <property type="entry name" value="Short-chain dehydrogenase reductase"/>
    <property type="match status" value="1"/>
</dbReference>
<dbReference type="InterPro" id="IPR052178">
    <property type="entry name" value="Sec_Metab_Biosynth_SDR"/>
</dbReference>
<keyword evidence="6" id="KW-1185">Reference proteome</keyword>